<dbReference type="InterPro" id="IPR027417">
    <property type="entry name" value="P-loop_NTPase"/>
</dbReference>
<sequence length="245" mass="27980">MSENTENTQLVLIAGKSATGKSASLRNLRNPEKVAYLNCENNKRLPFPAKFKQANVTDPNQVLTTIKALTGNPEYGPIIVDTLTFMMDMFETQYVLTASNGMKAWGEYEQFFKRLMQDGVAKSDKPIVFMAHTSDVYNENEMVNETMVKVKGSLMTKGVESFFSTVIASKKMPVSKLEPYEKDNKLLNITDEERMLGFKYVFQTKLTKETVNERIRSPLGMWSNQETFIDNDVQLVLDRLQEYYA</sequence>
<organism evidence="1 2">
    <name type="scientific">Vibrio phage phi 1</name>
    <dbReference type="NCBI Taxonomy" id="1589297"/>
    <lineage>
        <taxon>Viruses</taxon>
        <taxon>Duplodnaviria</taxon>
        <taxon>Heunggongvirae</taxon>
        <taxon>Uroviricota</taxon>
        <taxon>Caudoviricetes</taxon>
        <taxon>Schitoviridae</taxon>
        <taxon>Pacinivirus</taxon>
        <taxon>Pacinivirus phi1</taxon>
    </lineage>
</organism>
<keyword evidence="2" id="KW-1185">Reference proteome</keyword>
<dbReference type="KEGG" id="vg:26625665"/>
<protein>
    <submittedName>
        <fullName evidence="1">AAA domain protein</fullName>
    </submittedName>
</protein>
<gene>
    <name evidence="1" type="ORF">SBVP1_0069</name>
</gene>
<name>A0A0B5H2N3_9CAUD</name>
<evidence type="ECO:0000313" key="1">
    <source>
        <dbReference type="EMBL" id="AJF40727.1"/>
    </source>
</evidence>
<dbReference type="RefSeq" id="YP_009198587.1">
    <property type="nucleotide sequence ID" value="NC_028799.1"/>
</dbReference>
<dbReference type="GeneID" id="26625665"/>
<dbReference type="OrthoDB" id="7069at10239"/>
<proteinExistence type="predicted"/>
<evidence type="ECO:0000313" key="2">
    <source>
        <dbReference type="Proteomes" id="UP000031803"/>
    </source>
</evidence>
<accession>A0A0B5H2N3</accession>
<dbReference type="SUPFAM" id="SSF52540">
    <property type="entry name" value="P-loop containing nucleoside triphosphate hydrolases"/>
    <property type="match status" value="1"/>
</dbReference>
<dbReference type="EMBL" id="KP280062">
    <property type="protein sequence ID" value="AJF40727.1"/>
    <property type="molecule type" value="Genomic_DNA"/>
</dbReference>
<dbReference type="Pfam" id="PF13479">
    <property type="entry name" value="AAA_24"/>
    <property type="match status" value="1"/>
</dbReference>
<dbReference type="Proteomes" id="UP000031803">
    <property type="component" value="Segment"/>
</dbReference>
<reference evidence="1 2" key="1">
    <citation type="submission" date="2014-12" db="EMBL/GenBank/DDBJ databases">
        <title>Complete genome sequences of three Vibrio cholerae specific bacteriophages.</title>
        <authorList>
            <person name="Bhandare S.G."/>
            <person name="Warry A."/>
            <person name="Emes R.D."/>
            <person name="Hooton S.P.T."/>
            <person name="Barrow P.A."/>
            <person name="Atterbury R.J."/>
        </authorList>
    </citation>
    <scope>NUCLEOTIDE SEQUENCE [LARGE SCALE GENOMIC DNA]</scope>
</reference>